<feature type="signal peptide" evidence="1">
    <location>
        <begin position="1"/>
        <end position="19"/>
    </location>
</feature>
<reference evidence="2" key="2">
    <citation type="submission" date="2023-06" db="EMBL/GenBank/DDBJ databases">
        <authorList>
            <person name="Lucena T."/>
            <person name="Sun Q."/>
        </authorList>
    </citation>
    <scope>NUCLEOTIDE SEQUENCE</scope>
    <source>
        <strain evidence="2">CECT 8869</strain>
    </source>
</reference>
<evidence type="ECO:0000256" key="1">
    <source>
        <dbReference type="SAM" id="SignalP"/>
    </source>
</evidence>
<reference evidence="2" key="1">
    <citation type="journal article" date="2014" name="Int. J. Syst. Evol. Microbiol.">
        <title>Complete genome of a new Firmicutes species belonging to the dominant human colonic microbiota ('Ruminococcus bicirculans') reveals two chromosomes and a selective capacity to utilize plant glucans.</title>
        <authorList>
            <consortium name="NISC Comparative Sequencing Program"/>
            <person name="Wegmann U."/>
            <person name="Louis P."/>
            <person name="Goesmann A."/>
            <person name="Henrissat B."/>
            <person name="Duncan S.H."/>
            <person name="Flint H.J."/>
        </authorList>
    </citation>
    <scope>NUCLEOTIDE SEQUENCE</scope>
    <source>
        <strain evidence="2">CECT 8869</strain>
    </source>
</reference>
<name>A0ABT8RPF2_9FLAO</name>
<accession>A0ABT8RPF2</accession>
<keyword evidence="1" id="KW-0732">Signal</keyword>
<protein>
    <submittedName>
        <fullName evidence="2">Transporter</fullName>
    </submittedName>
</protein>
<keyword evidence="3" id="KW-1185">Reference proteome</keyword>
<comment type="caution">
    <text evidence="2">The sequence shown here is derived from an EMBL/GenBank/DDBJ whole genome shotgun (WGS) entry which is preliminary data.</text>
</comment>
<sequence length="323" mass="35876">MNKIIIYMFLLGGLFSAKANDLLEVESDCIWKNTDFEYFCDTCGCGGNGGSMGFGTGLNNNFVGLRYIGQKYRSRDGIFDNSPWINENFNTVQAWGKFPVSKRVLLNALLPYHFHNRTFADNTEQRIEGVGDATVLAYYLLLSQTPDSLVSIGAEHTLQIGGGVKVPTGSFDAANIEGTVNPSFQLGTGSWDYLFATNYGVVHRNWGLSASVNYTLKTENSTNYQFGNQWNLTLNTYKTYYVSNTISLTPQVGLGSEIFSENKEFGLKVSDTGGEVYFARLGSETNYKRYSFGISSMLPISQNLNNGKVEVKNRVSLYLNINI</sequence>
<gene>
    <name evidence="2" type="ORF">Q2T41_08860</name>
</gene>
<organism evidence="2 3">
    <name type="scientific">Maribacter confluentis</name>
    <dbReference type="NCBI Taxonomy" id="1656093"/>
    <lineage>
        <taxon>Bacteria</taxon>
        <taxon>Pseudomonadati</taxon>
        <taxon>Bacteroidota</taxon>
        <taxon>Flavobacteriia</taxon>
        <taxon>Flavobacteriales</taxon>
        <taxon>Flavobacteriaceae</taxon>
        <taxon>Maribacter</taxon>
    </lineage>
</organism>
<proteinExistence type="predicted"/>
<feature type="chain" id="PRO_5045723394" evidence="1">
    <location>
        <begin position="20"/>
        <end position="323"/>
    </location>
</feature>
<evidence type="ECO:0000313" key="2">
    <source>
        <dbReference type="EMBL" id="MDO1512763.1"/>
    </source>
</evidence>
<evidence type="ECO:0000313" key="3">
    <source>
        <dbReference type="Proteomes" id="UP001168579"/>
    </source>
</evidence>
<dbReference type="EMBL" id="JAUKUC010000001">
    <property type="protein sequence ID" value="MDO1512763.1"/>
    <property type="molecule type" value="Genomic_DNA"/>
</dbReference>
<dbReference type="RefSeq" id="WP_304435775.1">
    <property type="nucleotide sequence ID" value="NZ_JAUKUC010000001.1"/>
</dbReference>
<dbReference type="Proteomes" id="UP001168579">
    <property type="component" value="Unassembled WGS sequence"/>
</dbReference>